<keyword evidence="1" id="KW-0547">Nucleotide-binding</keyword>
<keyword evidence="5" id="KW-1185">Reference proteome</keyword>
<gene>
    <name evidence="4" type="ORF">McpAg1_10130</name>
</gene>
<dbReference type="PANTHER" id="PTHR43146">
    <property type="entry name" value="CANCER-RELATED NUCLEOSIDE-TRIPHOSPHATASE"/>
    <property type="match status" value="1"/>
</dbReference>
<dbReference type="GO" id="GO:0005524">
    <property type="term" value="F:ATP binding"/>
    <property type="evidence" value="ECO:0007669"/>
    <property type="project" value="UniProtKB-KW"/>
</dbReference>
<keyword evidence="2" id="KW-0378">Hydrolase</keyword>
<dbReference type="PANTHER" id="PTHR43146:SF1">
    <property type="entry name" value="CANCER-RELATED NUCLEOSIDE-TRIPHOSPHATASE"/>
    <property type="match status" value="1"/>
</dbReference>
<evidence type="ECO:0008006" key="6">
    <source>
        <dbReference type="Google" id="ProtNLM"/>
    </source>
</evidence>
<sequence>MRRHLFLTGDVQVGKSTILRRVLDELDVPVSGFLTMAVPGVEGCSDIFLVDAKNPTCSEKCHLAHRVPGKIPEVREEVFVAIGVPLLREAAPPLILMDELGWMESSSYAFQQAVFAVLDGNVPVLGVVRDKRLAFLDAVRDHPAVEVLVVTRENREEMVDMVRERVLRAMRDARGT</sequence>
<dbReference type="Pfam" id="PF03266">
    <property type="entry name" value="NTPase_1"/>
    <property type="match status" value="1"/>
</dbReference>
<reference evidence="4" key="1">
    <citation type="submission" date="2023-06" db="EMBL/GenBank/DDBJ databases">
        <title>Genome sequence of Methancorpusculaceae sp. Ag1.</title>
        <authorList>
            <person name="Protasov E."/>
            <person name="Platt K."/>
            <person name="Poehlein A."/>
            <person name="Daniel R."/>
            <person name="Brune A."/>
        </authorList>
    </citation>
    <scope>NUCLEOTIDE SEQUENCE</scope>
    <source>
        <strain evidence="4">Ag1</strain>
    </source>
</reference>
<dbReference type="Gene3D" id="3.40.50.300">
    <property type="entry name" value="P-loop containing nucleotide triphosphate hydrolases"/>
    <property type="match status" value="1"/>
</dbReference>
<evidence type="ECO:0000256" key="1">
    <source>
        <dbReference type="ARBA" id="ARBA00022741"/>
    </source>
</evidence>
<dbReference type="InterPro" id="IPR027417">
    <property type="entry name" value="P-loop_NTPase"/>
</dbReference>
<proteinExistence type="predicted"/>
<evidence type="ECO:0000313" key="5">
    <source>
        <dbReference type="Proteomes" id="UP001273136"/>
    </source>
</evidence>
<evidence type="ECO:0000256" key="2">
    <source>
        <dbReference type="ARBA" id="ARBA00022801"/>
    </source>
</evidence>
<dbReference type="RefSeq" id="WP_338094208.1">
    <property type="nucleotide sequence ID" value="NZ_JAWDKA010000005.1"/>
</dbReference>
<dbReference type="SUPFAM" id="SSF52540">
    <property type="entry name" value="P-loop containing nucleoside triphosphate hydrolases"/>
    <property type="match status" value="1"/>
</dbReference>
<keyword evidence="3" id="KW-0067">ATP-binding</keyword>
<dbReference type="InterPro" id="IPR004948">
    <property type="entry name" value="Nuc-triphosphatase_THEP1"/>
</dbReference>
<dbReference type="GO" id="GO:0017111">
    <property type="term" value="F:ribonucleoside triphosphate phosphatase activity"/>
    <property type="evidence" value="ECO:0007669"/>
    <property type="project" value="InterPro"/>
</dbReference>
<evidence type="ECO:0000256" key="3">
    <source>
        <dbReference type="ARBA" id="ARBA00022840"/>
    </source>
</evidence>
<dbReference type="EMBL" id="JAWDKA010000005">
    <property type="protein sequence ID" value="MDV0441802.1"/>
    <property type="molecule type" value="Genomic_DNA"/>
</dbReference>
<protein>
    <recommendedName>
        <fullName evidence="6">Nucleoside-triphosphatase THEP1</fullName>
    </recommendedName>
</protein>
<organism evidence="4 5">
    <name type="scientific">Methanorbis furvi</name>
    <dbReference type="NCBI Taxonomy" id="3028299"/>
    <lineage>
        <taxon>Archaea</taxon>
        <taxon>Methanobacteriati</taxon>
        <taxon>Methanobacteriota</taxon>
        <taxon>Stenosarchaea group</taxon>
        <taxon>Methanomicrobia</taxon>
        <taxon>Methanomicrobiales</taxon>
        <taxon>Methanocorpusculaceae</taxon>
        <taxon>Methanorbis</taxon>
    </lineage>
</organism>
<name>A0AAE4MAY2_9EURY</name>
<evidence type="ECO:0000313" key="4">
    <source>
        <dbReference type="EMBL" id="MDV0441802.1"/>
    </source>
</evidence>
<dbReference type="AlphaFoldDB" id="A0AAE4MAY2"/>
<comment type="caution">
    <text evidence="4">The sequence shown here is derived from an EMBL/GenBank/DDBJ whole genome shotgun (WGS) entry which is preliminary data.</text>
</comment>
<dbReference type="Proteomes" id="UP001273136">
    <property type="component" value="Unassembled WGS sequence"/>
</dbReference>
<accession>A0AAE4MAY2</accession>